<evidence type="ECO:0000313" key="1">
    <source>
        <dbReference type="EMBL" id="KAF5899382.1"/>
    </source>
</evidence>
<sequence length="87" mass="9995">MVIFTQIKDPPRIVQEEVERRRLPDKRRRREIPVRCPLPPAANGESMITASESRTAAVLPKYAHSVTLYFSELVRIDFTCINNATAR</sequence>
<protein>
    <submittedName>
        <fullName evidence="1">Uncharacterized protein</fullName>
    </submittedName>
</protein>
<accession>A0A8J4UKF9</accession>
<dbReference type="AlphaFoldDB" id="A0A8J4UKF9"/>
<proteinExistence type="predicted"/>
<gene>
    <name evidence="1" type="ORF">DAT39_010875</name>
</gene>
<comment type="caution">
    <text evidence="1">The sequence shown here is derived from an EMBL/GenBank/DDBJ whole genome shotgun (WGS) entry which is preliminary data.</text>
</comment>
<dbReference type="Proteomes" id="UP000727407">
    <property type="component" value="Unassembled WGS sequence"/>
</dbReference>
<evidence type="ECO:0000313" key="2">
    <source>
        <dbReference type="Proteomes" id="UP000727407"/>
    </source>
</evidence>
<organism evidence="1 2">
    <name type="scientific">Clarias magur</name>
    <name type="common">Asian catfish</name>
    <name type="synonym">Macropteronotus magur</name>
    <dbReference type="NCBI Taxonomy" id="1594786"/>
    <lineage>
        <taxon>Eukaryota</taxon>
        <taxon>Metazoa</taxon>
        <taxon>Chordata</taxon>
        <taxon>Craniata</taxon>
        <taxon>Vertebrata</taxon>
        <taxon>Euteleostomi</taxon>
        <taxon>Actinopterygii</taxon>
        <taxon>Neopterygii</taxon>
        <taxon>Teleostei</taxon>
        <taxon>Ostariophysi</taxon>
        <taxon>Siluriformes</taxon>
        <taxon>Clariidae</taxon>
        <taxon>Clarias</taxon>
    </lineage>
</organism>
<dbReference type="EMBL" id="QNUK01000168">
    <property type="protein sequence ID" value="KAF5899382.1"/>
    <property type="molecule type" value="Genomic_DNA"/>
</dbReference>
<name>A0A8J4UKF9_CLAMG</name>
<reference evidence="1" key="1">
    <citation type="submission" date="2020-07" db="EMBL/GenBank/DDBJ databases">
        <title>Clarias magur genome sequencing, assembly and annotation.</title>
        <authorList>
            <person name="Kushwaha B."/>
            <person name="Kumar R."/>
            <person name="Das P."/>
            <person name="Joshi C.G."/>
            <person name="Kumar D."/>
            <person name="Nagpure N.S."/>
            <person name="Pandey M."/>
            <person name="Agarwal S."/>
            <person name="Srivastava S."/>
            <person name="Singh M."/>
            <person name="Sahoo L."/>
            <person name="Jayasankar P."/>
            <person name="Meher P.K."/>
            <person name="Koringa P.G."/>
            <person name="Iquebal M.A."/>
            <person name="Das S.P."/>
            <person name="Bit A."/>
            <person name="Patnaik S."/>
            <person name="Patel N."/>
            <person name="Shah T.M."/>
            <person name="Hinsu A."/>
            <person name="Jena J.K."/>
        </authorList>
    </citation>
    <scope>NUCLEOTIDE SEQUENCE</scope>
    <source>
        <strain evidence="1">CIFAMagur01</strain>
        <tissue evidence="1">Testis</tissue>
    </source>
</reference>
<keyword evidence="2" id="KW-1185">Reference proteome</keyword>